<dbReference type="Proteomes" id="UP000602745">
    <property type="component" value="Unassembled WGS sequence"/>
</dbReference>
<evidence type="ECO:0000313" key="11">
    <source>
        <dbReference type="Proteomes" id="UP000602745"/>
    </source>
</evidence>
<evidence type="ECO:0000256" key="7">
    <source>
        <dbReference type="ARBA" id="ARBA00023136"/>
    </source>
</evidence>
<comment type="subcellular location">
    <subcellularLocation>
        <location evidence="1">Cell membrane</location>
    </subcellularLocation>
</comment>
<reference evidence="10" key="1">
    <citation type="journal article" date="2014" name="Int. J. Syst. Evol. Microbiol.">
        <title>Complete genome sequence of Corynebacterium casei LMG S-19264T (=DSM 44701T), isolated from a smear-ripened cheese.</title>
        <authorList>
            <consortium name="US DOE Joint Genome Institute (JGI-PGF)"/>
            <person name="Walter F."/>
            <person name="Albersmeier A."/>
            <person name="Kalinowski J."/>
            <person name="Ruckert C."/>
        </authorList>
    </citation>
    <scope>NUCLEOTIDE SEQUENCE</scope>
    <source>
        <strain evidence="10">CCM 7684</strain>
    </source>
</reference>
<keyword evidence="11" id="KW-1185">Reference proteome</keyword>
<keyword evidence="3 8" id="KW-0812">Transmembrane</keyword>
<evidence type="ECO:0000256" key="4">
    <source>
        <dbReference type="ARBA" id="ARBA00022741"/>
    </source>
</evidence>
<comment type="caution">
    <text evidence="10">The sequence shown here is derived from an EMBL/GenBank/DDBJ whole genome shotgun (WGS) entry which is preliminary data.</text>
</comment>
<feature type="domain" description="Pycsar effector protein" evidence="9">
    <location>
        <begin position="10"/>
        <end position="157"/>
    </location>
</feature>
<evidence type="ECO:0000313" key="10">
    <source>
        <dbReference type="EMBL" id="GGE41406.1"/>
    </source>
</evidence>
<keyword evidence="5 8" id="KW-1133">Transmembrane helix</keyword>
<dbReference type="GO" id="GO:0000166">
    <property type="term" value="F:nucleotide binding"/>
    <property type="evidence" value="ECO:0007669"/>
    <property type="project" value="UniProtKB-KW"/>
</dbReference>
<sequence length="161" mass="17929">MSDEWVRERAEKQLSQMIDWIGRHDSRSAGLMGITVAMMGALSAATPPLKDWSPVFMVALGITVTGFGFVLYQLMRGQIPRLRAGKPSLSFFGTVAGMPPQDFRDKFVAMTEAEYIEDLLSQCYVNARILRSKFRCLKRGLVGLLVTAIPWAWAISLAKSL</sequence>
<reference evidence="10" key="2">
    <citation type="submission" date="2020-09" db="EMBL/GenBank/DDBJ databases">
        <authorList>
            <person name="Sun Q."/>
            <person name="Sedlacek I."/>
        </authorList>
    </citation>
    <scope>NUCLEOTIDE SEQUENCE</scope>
    <source>
        <strain evidence="10">CCM 7684</strain>
    </source>
</reference>
<keyword evidence="6" id="KW-0051">Antiviral defense</keyword>
<keyword evidence="2" id="KW-1003">Cell membrane</keyword>
<name>A0A8J2YFB5_9RHOB</name>
<evidence type="ECO:0000259" key="9">
    <source>
        <dbReference type="Pfam" id="PF18967"/>
    </source>
</evidence>
<keyword evidence="4" id="KW-0547">Nucleotide-binding</keyword>
<dbReference type="Pfam" id="PF18967">
    <property type="entry name" value="PycTM"/>
    <property type="match status" value="1"/>
</dbReference>
<evidence type="ECO:0000256" key="3">
    <source>
        <dbReference type="ARBA" id="ARBA00022692"/>
    </source>
</evidence>
<dbReference type="EMBL" id="BMCP01000002">
    <property type="protein sequence ID" value="GGE41406.1"/>
    <property type="molecule type" value="Genomic_DNA"/>
</dbReference>
<keyword evidence="7 8" id="KW-0472">Membrane</keyword>
<dbReference type="AlphaFoldDB" id="A0A8J2YFB5"/>
<organism evidence="10 11">
    <name type="scientific">Agaricicola taiwanensis</name>
    <dbReference type="NCBI Taxonomy" id="591372"/>
    <lineage>
        <taxon>Bacteria</taxon>
        <taxon>Pseudomonadati</taxon>
        <taxon>Pseudomonadota</taxon>
        <taxon>Alphaproteobacteria</taxon>
        <taxon>Rhodobacterales</taxon>
        <taxon>Paracoccaceae</taxon>
        <taxon>Agaricicola</taxon>
    </lineage>
</organism>
<dbReference type="InterPro" id="IPR043760">
    <property type="entry name" value="PycTM_dom"/>
</dbReference>
<gene>
    <name evidence="10" type="ORF">GCM10007276_18500</name>
</gene>
<feature type="transmembrane region" description="Helical" evidence="8">
    <location>
        <begin position="55"/>
        <end position="74"/>
    </location>
</feature>
<evidence type="ECO:0000256" key="1">
    <source>
        <dbReference type="ARBA" id="ARBA00004236"/>
    </source>
</evidence>
<evidence type="ECO:0000256" key="2">
    <source>
        <dbReference type="ARBA" id="ARBA00022475"/>
    </source>
</evidence>
<dbReference type="GO" id="GO:0005886">
    <property type="term" value="C:plasma membrane"/>
    <property type="evidence" value="ECO:0007669"/>
    <property type="project" value="UniProtKB-SubCell"/>
</dbReference>
<dbReference type="GO" id="GO:0051607">
    <property type="term" value="P:defense response to virus"/>
    <property type="evidence" value="ECO:0007669"/>
    <property type="project" value="UniProtKB-KW"/>
</dbReference>
<feature type="transmembrane region" description="Helical" evidence="8">
    <location>
        <begin position="29"/>
        <end position="49"/>
    </location>
</feature>
<dbReference type="RefSeq" id="WP_188409453.1">
    <property type="nucleotide sequence ID" value="NZ_BMCP01000002.1"/>
</dbReference>
<accession>A0A8J2YFB5</accession>
<evidence type="ECO:0000256" key="5">
    <source>
        <dbReference type="ARBA" id="ARBA00022989"/>
    </source>
</evidence>
<feature type="transmembrane region" description="Helical" evidence="8">
    <location>
        <begin position="140"/>
        <end position="158"/>
    </location>
</feature>
<evidence type="ECO:0000256" key="8">
    <source>
        <dbReference type="SAM" id="Phobius"/>
    </source>
</evidence>
<evidence type="ECO:0000256" key="6">
    <source>
        <dbReference type="ARBA" id="ARBA00023118"/>
    </source>
</evidence>
<protein>
    <recommendedName>
        <fullName evidence="9">Pycsar effector protein domain-containing protein</fullName>
    </recommendedName>
</protein>
<proteinExistence type="predicted"/>